<dbReference type="PROSITE" id="PS50850">
    <property type="entry name" value="MFS"/>
    <property type="match status" value="1"/>
</dbReference>
<comment type="similarity">
    <text evidence="7">Belongs to the major facilitator superfamily. DHA1 family. Polyamines/proton antiporter (TC 2.A.1.2.16) subfamily.</text>
</comment>
<evidence type="ECO:0000256" key="6">
    <source>
        <dbReference type="ARBA" id="ARBA00023136"/>
    </source>
</evidence>
<proteinExistence type="inferred from homology"/>
<dbReference type="Gene3D" id="1.20.1250.20">
    <property type="entry name" value="MFS general substrate transporter like domains"/>
    <property type="match status" value="1"/>
</dbReference>
<evidence type="ECO:0000256" key="9">
    <source>
        <dbReference type="SAM" id="Phobius"/>
    </source>
</evidence>
<feature type="region of interest" description="Disordered" evidence="8">
    <location>
        <begin position="1"/>
        <end position="54"/>
    </location>
</feature>
<evidence type="ECO:0000313" key="12">
    <source>
        <dbReference type="Proteomes" id="UP000034112"/>
    </source>
</evidence>
<name>A0A0F9XGG8_TRIHA</name>
<evidence type="ECO:0000256" key="5">
    <source>
        <dbReference type="ARBA" id="ARBA00022989"/>
    </source>
</evidence>
<keyword evidence="6 9" id="KW-0472">Membrane</keyword>
<keyword evidence="4 9" id="KW-0812">Transmembrane</keyword>
<organism evidence="11 12">
    <name type="scientific">Trichoderma harzianum</name>
    <name type="common">Hypocrea lixii</name>
    <dbReference type="NCBI Taxonomy" id="5544"/>
    <lineage>
        <taxon>Eukaryota</taxon>
        <taxon>Fungi</taxon>
        <taxon>Dikarya</taxon>
        <taxon>Ascomycota</taxon>
        <taxon>Pezizomycotina</taxon>
        <taxon>Sordariomycetes</taxon>
        <taxon>Hypocreomycetidae</taxon>
        <taxon>Hypocreales</taxon>
        <taxon>Hypocreaceae</taxon>
        <taxon>Trichoderma</taxon>
    </lineage>
</organism>
<dbReference type="AlphaFoldDB" id="A0A0F9XGG8"/>
<feature type="compositionally biased region" description="Basic and acidic residues" evidence="8">
    <location>
        <begin position="1"/>
        <end position="16"/>
    </location>
</feature>
<feature type="transmembrane region" description="Helical" evidence="9">
    <location>
        <begin position="237"/>
        <end position="260"/>
    </location>
</feature>
<feature type="transmembrane region" description="Helical" evidence="9">
    <location>
        <begin position="480"/>
        <end position="503"/>
    </location>
</feature>
<dbReference type="InterPro" id="IPR011701">
    <property type="entry name" value="MFS"/>
</dbReference>
<evidence type="ECO:0000256" key="8">
    <source>
        <dbReference type="SAM" id="MobiDB-lite"/>
    </source>
</evidence>
<dbReference type="SUPFAM" id="SSF103473">
    <property type="entry name" value="MFS general substrate transporter"/>
    <property type="match status" value="1"/>
</dbReference>
<comment type="caution">
    <text evidence="11">The sequence shown here is derived from an EMBL/GenBank/DDBJ whole genome shotgun (WGS) entry which is preliminary data.</text>
</comment>
<feature type="transmembrane region" description="Helical" evidence="9">
    <location>
        <begin position="450"/>
        <end position="473"/>
    </location>
</feature>
<feature type="domain" description="Major facilitator superfamily (MFS) profile" evidence="10">
    <location>
        <begin position="114"/>
        <end position="542"/>
    </location>
</feature>
<protein>
    <recommendedName>
        <fullName evidence="10">Major facilitator superfamily (MFS) profile domain-containing protein</fullName>
    </recommendedName>
</protein>
<dbReference type="InterPro" id="IPR020846">
    <property type="entry name" value="MFS_dom"/>
</dbReference>
<feature type="region of interest" description="Disordered" evidence="8">
    <location>
        <begin position="578"/>
        <end position="611"/>
    </location>
</feature>
<feature type="compositionally biased region" description="Basic and acidic residues" evidence="8">
    <location>
        <begin position="578"/>
        <end position="587"/>
    </location>
</feature>
<comment type="subcellular location">
    <subcellularLocation>
        <location evidence="1">Cell membrane</location>
        <topology evidence="1">Multi-pass membrane protein</topology>
    </subcellularLocation>
</comment>
<keyword evidence="2" id="KW-0813">Transport</keyword>
<feature type="transmembrane region" description="Helical" evidence="9">
    <location>
        <begin position="515"/>
        <end position="537"/>
    </location>
</feature>
<feature type="transmembrane region" description="Helical" evidence="9">
    <location>
        <begin position="205"/>
        <end position="230"/>
    </location>
</feature>
<feature type="transmembrane region" description="Helical" evidence="9">
    <location>
        <begin position="423"/>
        <end position="444"/>
    </location>
</feature>
<dbReference type="InterPro" id="IPR036259">
    <property type="entry name" value="MFS_trans_sf"/>
</dbReference>
<evidence type="ECO:0000259" key="10">
    <source>
        <dbReference type="PROSITE" id="PS50850"/>
    </source>
</evidence>
<dbReference type="Pfam" id="PF07690">
    <property type="entry name" value="MFS_1"/>
    <property type="match status" value="1"/>
</dbReference>
<feature type="transmembrane region" description="Helical" evidence="9">
    <location>
        <begin position="110"/>
        <end position="129"/>
    </location>
</feature>
<dbReference type="OMA" id="PEIHWAV"/>
<feature type="transmembrane region" description="Helical" evidence="9">
    <location>
        <begin position="266"/>
        <end position="288"/>
    </location>
</feature>
<feature type="compositionally biased region" description="Low complexity" evidence="8">
    <location>
        <begin position="30"/>
        <end position="39"/>
    </location>
</feature>
<sequence>MADEKPSLPMADEKPSVPEQEQEQLPHPPSSSSASASSATVTTPDHDVESQHQAITSEKVSHWRVLLDQTGVTQEVLEYNYGGQGTTESPYLVEFIPGDRWNPMAFKDSFKWTITLIQASATLSVSFASSAYSGGVSEIIREFNISTEVAILGVSLFVMGFAIGPLLWAPLSELYGRQKTFFISYMCLAAFSAGAAGSNSMATLIILRFFAGAFGSSPLTNAGGVIADLFQAKQRGIAFSIFAMAPFLGPALGPIAGGFLGESKGWRWVEGLIAIFTGVVWIASTLAYPETYAPVLLRQRAAALSKKTGKVYISKLEEGQPPKTIGSQLHVSLLRPWQLLFKEPIVLLISLYMAIIYGTLYMCFAAFPIVFQQGRGWSPGIGGLAFLGIAIGMTVSTIGSIFDNNRYIKTAARSPDGNAAPEARLPPAILGSILIPVGLFWFAWTNGPSVHWIVSIIGSIFFAAGIVLVFLSLMNYLVDAYVIFAASALAASSVLRSLFGAAFPLFTTYMYQNLGIHWASSIPAFLALACVPFPFLFWKYGDKIRARCQYAAEAAAVLARIRAKNVVVTEEQAVAEVKEHERERRESLALQREASRASRASRAASHKARDN</sequence>
<evidence type="ECO:0000256" key="7">
    <source>
        <dbReference type="ARBA" id="ARBA00038459"/>
    </source>
</evidence>
<dbReference type="FunFam" id="1.20.1250.20:FF:000266">
    <property type="entry name" value="MFS multidrug transporter, putative"/>
    <property type="match status" value="1"/>
</dbReference>
<evidence type="ECO:0000256" key="3">
    <source>
        <dbReference type="ARBA" id="ARBA00022475"/>
    </source>
</evidence>
<dbReference type="EMBL" id="JOKZ01000089">
    <property type="protein sequence ID" value="KKP04066.1"/>
    <property type="molecule type" value="Genomic_DNA"/>
</dbReference>
<feature type="compositionally biased region" description="Low complexity" evidence="8">
    <location>
        <begin position="588"/>
        <end position="603"/>
    </location>
</feature>
<dbReference type="GO" id="GO:0005886">
    <property type="term" value="C:plasma membrane"/>
    <property type="evidence" value="ECO:0007669"/>
    <property type="project" value="UniProtKB-SubCell"/>
</dbReference>
<dbReference type="Proteomes" id="UP000034112">
    <property type="component" value="Unassembled WGS sequence"/>
</dbReference>
<dbReference type="PANTHER" id="PTHR23502:SF186">
    <property type="entry name" value="MAJOR FACILITATOR SUPERFAMILY (MFS) PROFILE DOMAIN-CONTAINING PROTEIN"/>
    <property type="match status" value="1"/>
</dbReference>
<keyword evidence="3" id="KW-1003">Cell membrane</keyword>
<dbReference type="GO" id="GO:0022857">
    <property type="term" value="F:transmembrane transporter activity"/>
    <property type="evidence" value="ECO:0007669"/>
    <property type="project" value="InterPro"/>
</dbReference>
<feature type="transmembrane region" description="Helical" evidence="9">
    <location>
        <begin position="381"/>
        <end position="402"/>
    </location>
</feature>
<gene>
    <name evidence="11" type="ORF">THAR02_03858</name>
</gene>
<feature type="transmembrane region" description="Helical" evidence="9">
    <location>
        <begin position="345"/>
        <end position="369"/>
    </location>
</feature>
<dbReference type="OrthoDB" id="446368at2759"/>
<feature type="transmembrane region" description="Helical" evidence="9">
    <location>
        <begin position="149"/>
        <end position="169"/>
    </location>
</feature>
<evidence type="ECO:0000256" key="4">
    <source>
        <dbReference type="ARBA" id="ARBA00022692"/>
    </source>
</evidence>
<dbReference type="PANTHER" id="PTHR23502">
    <property type="entry name" value="MAJOR FACILITATOR SUPERFAMILY"/>
    <property type="match status" value="1"/>
</dbReference>
<evidence type="ECO:0000313" key="11">
    <source>
        <dbReference type="EMBL" id="KKP04066.1"/>
    </source>
</evidence>
<reference evidence="12" key="1">
    <citation type="journal article" date="2015" name="Genome Announc.">
        <title>Draft whole-genome sequence of the biocontrol agent Trichoderma harzianum T6776.</title>
        <authorList>
            <person name="Baroncelli R."/>
            <person name="Piaggeschi G."/>
            <person name="Fiorini L."/>
            <person name="Bertolini E."/>
            <person name="Zapparata A."/>
            <person name="Pe M.E."/>
            <person name="Sarrocco S."/>
            <person name="Vannacci G."/>
        </authorList>
    </citation>
    <scope>NUCLEOTIDE SEQUENCE [LARGE SCALE GENOMIC DNA]</scope>
    <source>
        <strain evidence="12">T6776</strain>
    </source>
</reference>
<evidence type="ECO:0000256" key="2">
    <source>
        <dbReference type="ARBA" id="ARBA00022448"/>
    </source>
</evidence>
<keyword evidence="5 9" id="KW-1133">Transmembrane helix</keyword>
<accession>A0A0F9XGG8</accession>
<dbReference type="CDD" id="cd17323">
    <property type="entry name" value="MFS_Tpo1_MDR_like"/>
    <property type="match status" value="1"/>
</dbReference>
<evidence type="ECO:0000256" key="1">
    <source>
        <dbReference type="ARBA" id="ARBA00004651"/>
    </source>
</evidence>